<dbReference type="EMBL" id="JANBPU010000016">
    <property type="protein sequence ID" value="KAJ1920215.1"/>
    <property type="molecule type" value="Genomic_DNA"/>
</dbReference>
<dbReference type="GO" id="GO:0004412">
    <property type="term" value="F:homoserine dehydrogenase activity"/>
    <property type="evidence" value="ECO:0007669"/>
    <property type="project" value="UniProtKB-EC"/>
</dbReference>
<evidence type="ECO:0000256" key="17">
    <source>
        <dbReference type="RuleBase" id="RU000579"/>
    </source>
</evidence>
<evidence type="ECO:0000256" key="7">
    <source>
        <dbReference type="ARBA" id="ARBA00022605"/>
    </source>
</evidence>
<comment type="caution">
    <text evidence="21">The sequence shown here is derived from an EMBL/GenBank/DDBJ whole genome shotgun (WGS) entry which is preliminary data.</text>
</comment>
<organism evidence="21 22">
    <name type="scientific">Mycoemilia scoparia</name>
    <dbReference type="NCBI Taxonomy" id="417184"/>
    <lineage>
        <taxon>Eukaryota</taxon>
        <taxon>Fungi</taxon>
        <taxon>Fungi incertae sedis</taxon>
        <taxon>Zoopagomycota</taxon>
        <taxon>Kickxellomycotina</taxon>
        <taxon>Kickxellomycetes</taxon>
        <taxon>Kickxellales</taxon>
        <taxon>Kickxellaceae</taxon>
        <taxon>Mycoemilia</taxon>
    </lineage>
</organism>
<keyword evidence="7 14" id="KW-0028">Amino-acid biosynthesis</keyword>
<feature type="domain" description="Aspartate/homoserine dehydrogenase NAD-binding" evidence="20">
    <location>
        <begin position="17"/>
        <end position="145"/>
    </location>
</feature>
<evidence type="ECO:0000256" key="3">
    <source>
        <dbReference type="ARBA" id="ARBA00005062"/>
    </source>
</evidence>
<dbReference type="Pfam" id="PF03447">
    <property type="entry name" value="NAD_binding_3"/>
    <property type="match status" value="1"/>
</dbReference>
<evidence type="ECO:0000256" key="11">
    <source>
        <dbReference type="ARBA" id="ARBA00023167"/>
    </source>
</evidence>
<dbReference type="InterPro" id="IPR005106">
    <property type="entry name" value="Asp/hSer_DH_NAD-bd"/>
</dbReference>
<dbReference type="InterPro" id="IPR001342">
    <property type="entry name" value="HDH_cat"/>
</dbReference>
<reference evidence="21" key="1">
    <citation type="submission" date="2022-07" db="EMBL/GenBank/DDBJ databases">
        <title>Phylogenomic reconstructions and comparative analyses of Kickxellomycotina fungi.</title>
        <authorList>
            <person name="Reynolds N.K."/>
            <person name="Stajich J.E."/>
            <person name="Barry K."/>
            <person name="Grigoriev I.V."/>
            <person name="Crous P."/>
            <person name="Smith M.E."/>
        </authorList>
    </citation>
    <scope>NUCLEOTIDE SEQUENCE</scope>
    <source>
        <strain evidence="21">NBRC 100468</strain>
    </source>
</reference>
<evidence type="ECO:0000259" key="20">
    <source>
        <dbReference type="Pfam" id="PF03447"/>
    </source>
</evidence>
<dbReference type="PIRSF" id="PIRSF036497">
    <property type="entry name" value="HDH_short"/>
    <property type="match status" value="1"/>
</dbReference>
<keyword evidence="11 14" id="KW-0486">Methionine biosynthesis</keyword>
<evidence type="ECO:0000256" key="16">
    <source>
        <dbReference type="PIRSR" id="PIRSR036497-2"/>
    </source>
</evidence>
<evidence type="ECO:0000256" key="18">
    <source>
        <dbReference type="RuleBase" id="RU004171"/>
    </source>
</evidence>
<accession>A0A9W8DVP8</accession>
<dbReference type="FunFam" id="3.30.360.10:FF:000006">
    <property type="entry name" value="Bifunctional aspartokinase/homoserine dehydrogenase"/>
    <property type="match status" value="1"/>
</dbReference>
<dbReference type="PROSITE" id="PS01042">
    <property type="entry name" value="HOMOSER_DHGENASE"/>
    <property type="match status" value="1"/>
</dbReference>
<dbReference type="PANTHER" id="PTHR43070:SF5">
    <property type="entry name" value="HOMOSERINE DEHYDROGENASE"/>
    <property type="match status" value="1"/>
</dbReference>
<dbReference type="GO" id="GO:0009090">
    <property type="term" value="P:homoserine biosynthetic process"/>
    <property type="evidence" value="ECO:0007669"/>
    <property type="project" value="TreeGrafter"/>
</dbReference>
<dbReference type="Pfam" id="PF00742">
    <property type="entry name" value="Homoserine_dh"/>
    <property type="match status" value="1"/>
</dbReference>
<feature type="domain" description="Homoserine dehydrogenase catalytic" evidence="19">
    <location>
        <begin position="162"/>
        <end position="362"/>
    </location>
</feature>
<evidence type="ECO:0000256" key="8">
    <source>
        <dbReference type="ARBA" id="ARBA00022697"/>
    </source>
</evidence>
<dbReference type="InterPro" id="IPR022697">
    <property type="entry name" value="HDH_short"/>
</dbReference>
<dbReference type="Proteomes" id="UP001150538">
    <property type="component" value="Unassembled WGS sequence"/>
</dbReference>
<comment type="pathway">
    <text evidence="3 17">Amino-acid biosynthesis; L-methionine biosynthesis via de novo pathway; L-homoserine from L-aspartate: step 3/3.</text>
</comment>
<feature type="binding site" evidence="16">
    <location>
        <position position="102"/>
    </location>
    <ligand>
        <name>NADPH</name>
        <dbReference type="ChEBI" id="CHEBI:57783"/>
    </ligand>
</feature>
<dbReference type="EC" id="1.1.1.3" evidence="5 14"/>
<evidence type="ECO:0000256" key="5">
    <source>
        <dbReference type="ARBA" id="ARBA00013213"/>
    </source>
</evidence>
<keyword evidence="8 14" id="KW-0791">Threonine biosynthesis</keyword>
<evidence type="ECO:0000256" key="13">
    <source>
        <dbReference type="ARBA" id="ARBA00059589"/>
    </source>
</evidence>
<evidence type="ECO:0000256" key="1">
    <source>
        <dbReference type="ARBA" id="ARBA00001920"/>
    </source>
</evidence>
<comment type="similarity">
    <text evidence="4 14 18">Belongs to the homoserine dehydrogenase family.</text>
</comment>
<gene>
    <name evidence="21" type="primary">HOM6</name>
    <name evidence="21" type="ORF">H4219_001448</name>
</gene>
<dbReference type="Gene3D" id="3.40.50.720">
    <property type="entry name" value="NAD(P)-binding Rossmann-like Domain"/>
    <property type="match status" value="1"/>
</dbReference>
<sequence length="373" mass="39948">MSSSSGVIRQLKVAIVGPGLVGAALVEQLIAYRSSPRYELLPIKLAGVINTKGMLLENEVSKANSLSELQEALSKAPSSSLDDFVDAFAADSKYHSVVVDCTSSDGVASKYPSWLKKGLSVVTPNKKGFSGSQALFNEIQELSKGPGEPLVYHEATVGAGLPVLSTLNDLIKTGDKIKKIEGIFSGTLSYLFNTFSHPSAPKQKFSEIVKVAKANGFTEPDPRDDLNGMDVARKATILGRVSGLPLSIDTLPVENIVPKELQGVQTAEEFLSKLPDFDGEFDKLNQEALDNNQVLRYVAVINFDGESSVKLMKYPLSHPFASLQGSDNIIAFTTERFPNPLIIQGAGAGAAVTAFGIFGDIIKIAERTWAGKL</sequence>
<dbReference type="SUPFAM" id="SSF51735">
    <property type="entry name" value="NAD(P)-binding Rossmann-fold domains"/>
    <property type="match status" value="1"/>
</dbReference>
<evidence type="ECO:0000313" key="21">
    <source>
        <dbReference type="EMBL" id="KAJ1920215.1"/>
    </source>
</evidence>
<evidence type="ECO:0000256" key="2">
    <source>
        <dbReference type="ARBA" id="ARBA00005056"/>
    </source>
</evidence>
<evidence type="ECO:0000256" key="10">
    <source>
        <dbReference type="ARBA" id="ARBA00023002"/>
    </source>
</evidence>
<feature type="active site" description="Proton donor" evidence="15">
    <location>
        <position position="234"/>
    </location>
</feature>
<comment type="pathway">
    <text evidence="2 17">Amino-acid biosynthesis; L-threonine biosynthesis; L-threonine from L-aspartate: step 3/5.</text>
</comment>
<protein>
    <recommendedName>
        <fullName evidence="6 14">Homoserine dehydrogenase</fullName>
        <shortName evidence="14">HDH</shortName>
        <ecNumber evidence="5 14">1.1.1.3</ecNumber>
    </recommendedName>
</protein>
<comment type="cofactor">
    <cofactor evidence="1">
        <name>a metal cation</name>
        <dbReference type="ChEBI" id="CHEBI:25213"/>
    </cofactor>
</comment>
<evidence type="ECO:0000256" key="4">
    <source>
        <dbReference type="ARBA" id="ARBA00006753"/>
    </source>
</evidence>
<evidence type="ECO:0000256" key="6">
    <source>
        <dbReference type="ARBA" id="ARBA00013376"/>
    </source>
</evidence>
<dbReference type="InterPro" id="IPR019811">
    <property type="entry name" value="HDH_CS"/>
</dbReference>
<dbReference type="GO" id="GO:0009086">
    <property type="term" value="P:methionine biosynthetic process"/>
    <property type="evidence" value="ECO:0007669"/>
    <property type="project" value="UniProtKB-KW"/>
</dbReference>
<dbReference type="PANTHER" id="PTHR43070">
    <property type="match status" value="1"/>
</dbReference>
<evidence type="ECO:0000256" key="12">
    <source>
        <dbReference type="ARBA" id="ARBA00048841"/>
    </source>
</evidence>
<dbReference type="AlphaFoldDB" id="A0A9W8DVP8"/>
<feature type="binding site" evidence="16">
    <location>
        <position position="126"/>
    </location>
    <ligand>
        <name>NADPH</name>
        <dbReference type="ChEBI" id="CHEBI:57783"/>
    </ligand>
</feature>
<comment type="catalytic activity">
    <reaction evidence="12">
        <text>L-homoserine + NADP(+) = L-aspartate 4-semialdehyde + NADPH + H(+)</text>
        <dbReference type="Rhea" id="RHEA:15761"/>
        <dbReference type="ChEBI" id="CHEBI:15378"/>
        <dbReference type="ChEBI" id="CHEBI:57476"/>
        <dbReference type="ChEBI" id="CHEBI:57783"/>
        <dbReference type="ChEBI" id="CHEBI:58349"/>
        <dbReference type="ChEBI" id="CHEBI:537519"/>
        <dbReference type="EC" id="1.1.1.3"/>
    </reaction>
    <physiologicalReaction direction="right-to-left" evidence="12">
        <dbReference type="Rhea" id="RHEA:15763"/>
    </physiologicalReaction>
</comment>
<name>A0A9W8DVP8_9FUNG</name>
<dbReference type="SUPFAM" id="SSF55347">
    <property type="entry name" value="Glyceraldehyde-3-phosphate dehydrogenase-like, C-terminal domain"/>
    <property type="match status" value="1"/>
</dbReference>
<keyword evidence="22" id="KW-1185">Reference proteome</keyword>
<dbReference type="GO" id="GO:0009088">
    <property type="term" value="P:threonine biosynthetic process"/>
    <property type="evidence" value="ECO:0007669"/>
    <property type="project" value="UniProtKB-KW"/>
</dbReference>
<dbReference type="OrthoDB" id="67851at2759"/>
<dbReference type="Gene3D" id="3.30.360.10">
    <property type="entry name" value="Dihydrodipicolinate Reductase, domain 2"/>
    <property type="match status" value="1"/>
</dbReference>
<keyword evidence="9 14" id="KW-0521">NADP</keyword>
<feature type="binding site" evidence="16">
    <location>
        <position position="219"/>
    </location>
    <ligand>
        <name>L-homoserine</name>
        <dbReference type="ChEBI" id="CHEBI:57476"/>
    </ligand>
</feature>
<feature type="binding site" evidence="16">
    <location>
        <begin position="17"/>
        <end position="22"/>
    </location>
    <ligand>
        <name>NADP(+)</name>
        <dbReference type="ChEBI" id="CHEBI:58349"/>
    </ligand>
</feature>
<keyword evidence="10 14" id="KW-0560">Oxidoreductase</keyword>
<evidence type="ECO:0000256" key="14">
    <source>
        <dbReference type="PIRNR" id="PIRNR036497"/>
    </source>
</evidence>
<dbReference type="InterPro" id="IPR011147">
    <property type="entry name" value="Bifunc_Aspkin/hSer_DH"/>
</dbReference>
<evidence type="ECO:0000256" key="9">
    <source>
        <dbReference type="ARBA" id="ARBA00022857"/>
    </source>
</evidence>
<evidence type="ECO:0000259" key="19">
    <source>
        <dbReference type="Pfam" id="PF00742"/>
    </source>
</evidence>
<evidence type="ECO:0000313" key="22">
    <source>
        <dbReference type="Proteomes" id="UP001150538"/>
    </source>
</evidence>
<proteinExistence type="inferred from homology"/>
<comment type="function">
    <text evidence="13">Catalyzes the conversion of L-aspartate-beta-semialdehyde (L-Asa) to L-homoserine (L-Hse), the third step in the biosynthesis of amino acids that derive from aspartate (the aspartate family of amino acids), including methioinine and threonine, the latter of which is a precursor to isoleucine; production of homoserine leads to a branch-point in the pathway as it can either be O-phosphorylated for processing to threonine, or O-acylated for processing to methionine.</text>
</comment>
<dbReference type="GO" id="GO:0050661">
    <property type="term" value="F:NADP binding"/>
    <property type="evidence" value="ECO:0007669"/>
    <property type="project" value="InterPro"/>
</dbReference>
<dbReference type="InterPro" id="IPR036291">
    <property type="entry name" value="NAD(P)-bd_dom_sf"/>
</dbReference>
<evidence type="ECO:0000256" key="15">
    <source>
        <dbReference type="PIRSR" id="PIRSR036497-1"/>
    </source>
</evidence>